<dbReference type="InterPro" id="IPR026961">
    <property type="entry name" value="PGG_dom"/>
</dbReference>
<proteinExistence type="predicted"/>
<accession>A0A251Q9F1</accession>
<dbReference type="PROSITE" id="PS50088">
    <property type="entry name" value="ANK_REPEAT"/>
    <property type="match status" value="1"/>
</dbReference>
<dbReference type="Pfam" id="PF12796">
    <property type="entry name" value="Ank_2"/>
    <property type="match status" value="1"/>
</dbReference>
<evidence type="ECO:0000256" key="1">
    <source>
        <dbReference type="PROSITE-ProRule" id="PRU00023"/>
    </source>
</evidence>
<dbReference type="Gramene" id="ONI20448">
    <property type="protein sequence ID" value="ONI20448"/>
    <property type="gene ID" value="PRUPE_2G016300"/>
</dbReference>
<feature type="transmembrane region" description="Helical" evidence="2">
    <location>
        <begin position="422"/>
        <end position="445"/>
    </location>
</feature>
<dbReference type="PANTHER" id="PTHR24177">
    <property type="entry name" value="CASKIN"/>
    <property type="match status" value="1"/>
</dbReference>
<dbReference type="SMART" id="SM00248">
    <property type="entry name" value="ANK"/>
    <property type="match status" value="6"/>
</dbReference>
<gene>
    <name evidence="4" type="ORF">PRUPE_2G016300</name>
</gene>
<keyword evidence="2" id="KW-1133">Transmembrane helix</keyword>
<sequence>EAENSDSCVPLYRAALKNDWKAAKKIIDDEPSIVRANIAQGSYTALHVAAGAGHVRFVEKLMGRMVLNDLRLLDERGNTAFCVAAAVGNVKIAKIMMRRDPGLPKQRGFEGHTPLYIAALFGHQKMVSYLYSEPTYRDSQEDLPRLFFTSIDSGLYGLASKLLEDHPDFALKRDRNRKTALHLLAQKPKPSSYPRGSPGIFASFKRYKNPEQALVKQLWFEVAKHGKAKLIDVLTSPSHLLFDAMEIGNCEFVAQLIYECPGLVWERNSKGWTIIHAAVWHRHETIFSLIYEVGIVKNVIATFKDKEDGSTLLHLAARSAPVSQLNRLAGAGFQIRRELLWFEEVKKIVQPSYIQMKNSKGETPQELFTSEHATLLKDGQTWMNGTAQSCTIVSTLIASALFAAEVTVIMGNHQVKSAPFRIFIISDAIAFLLALAATLTFSAILTSRYAERDFLSALSWRLKMGLALLFFSITAMMFTFSSAFFIAYGHKDVFSILVTVCAGVPVLLYVFLQFPLLKDIFASTFSCTSIFKQSEPVLL</sequence>
<dbReference type="eggNOG" id="KOG0504">
    <property type="taxonomic scope" value="Eukaryota"/>
</dbReference>
<evidence type="ECO:0000256" key="2">
    <source>
        <dbReference type="SAM" id="Phobius"/>
    </source>
</evidence>
<dbReference type="InterPro" id="IPR002110">
    <property type="entry name" value="Ankyrin_rpt"/>
</dbReference>
<dbReference type="SUPFAM" id="SSF48403">
    <property type="entry name" value="Ankyrin repeat"/>
    <property type="match status" value="1"/>
</dbReference>
<protein>
    <recommendedName>
        <fullName evidence="3">PGG domain-containing protein</fullName>
    </recommendedName>
</protein>
<keyword evidence="2" id="KW-0812">Transmembrane</keyword>
<evidence type="ECO:0000313" key="4">
    <source>
        <dbReference type="EMBL" id="ONI20448.1"/>
    </source>
</evidence>
<keyword evidence="5" id="KW-1185">Reference proteome</keyword>
<dbReference type="Proteomes" id="UP000006882">
    <property type="component" value="Chromosome G2"/>
</dbReference>
<dbReference type="InterPro" id="IPR036770">
    <property type="entry name" value="Ankyrin_rpt-contain_sf"/>
</dbReference>
<dbReference type="Pfam" id="PF13962">
    <property type="entry name" value="PGG"/>
    <property type="match status" value="1"/>
</dbReference>
<evidence type="ECO:0000313" key="5">
    <source>
        <dbReference type="Proteomes" id="UP000006882"/>
    </source>
</evidence>
<dbReference type="AlphaFoldDB" id="A0A251Q9F1"/>
<dbReference type="STRING" id="3760.A0A251Q9F1"/>
<dbReference type="PROSITE" id="PS50297">
    <property type="entry name" value="ANK_REP_REGION"/>
    <property type="match status" value="1"/>
</dbReference>
<evidence type="ECO:0000259" key="3">
    <source>
        <dbReference type="Pfam" id="PF13962"/>
    </source>
</evidence>
<feature type="transmembrane region" description="Helical" evidence="2">
    <location>
        <begin position="493"/>
        <end position="512"/>
    </location>
</feature>
<feature type="domain" description="PGG" evidence="3">
    <location>
        <begin position="381"/>
        <end position="486"/>
    </location>
</feature>
<reference evidence="4 5" key="1">
    <citation type="journal article" date="2013" name="Nat. Genet.">
        <title>The high-quality draft genome of peach (Prunus persica) identifies unique patterns of genetic diversity, domestication and genome evolution.</title>
        <authorList>
            <consortium name="International Peach Genome Initiative"/>
            <person name="Verde I."/>
            <person name="Abbott A.G."/>
            <person name="Scalabrin S."/>
            <person name="Jung S."/>
            <person name="Shu S."/>
            <person name="Marroni F."/>
            <person name="Zhebentyayeva T."/>
            <person name="Dettori M.T."/>
            <person name="Grimwood J."/>
            <person name="Cattonaro F."/>
            <person name="Zuccolo A."/>
            <person name="Rossini L."/>
            <person name="Jenkins J."/>
            <person name="Vendramin E."/>
            <person name="Meisel L.A."/>
            <person name="Decroocq V."/>
            <person name="Sosinski B."/>
            <person name="Prochnik S."/>
            <person name="Mitros T."/>
            <person name="Policriti A."/>
            <person name="Cipriani G."/>
            <person name="Dondini L."/>
            <person name="Ficklin S."/>
            <person name="Goodstein D.M."/>
            <person name="Xuan P."/>
            <person name="Del Fabbro C."/>
            <person name="Aramini V."/>
            <person name="Copetti D."/>
            <person name="Gonzalez S."/>
            <person name="Horner D.S."/>
            <person name="Falchi R."/>
            <person name="Lucas S."/>
            <person name="Mica E."/>
            <person name="Maldonado J."/>
            <person name="Lazzari B."/>
            <person name="Bielenberg D."/>
            <person name="Pirona R."/>
            <person name="Miculan M."/>
            <person name="Barakat A."/>
            <person name="Testolin R."/>
            <person name="Stella A."/>
            <person name="Tartarini S."/>
            <person name="Tonutti P."/>
            <person name="Arus P."/>
            <person name="Orellana A."/>
            <person name="Wells C."/>
            <person name="Main D."/>
            <person name="Vizzotto G."/>
            <person name="Silva H."/>
            <person name="Salamini F."/>
            <person name="Schmutz J."/>
            <person name="Morgante M."/>
            <person name="Rokhsar D.S."/>
        </authorList>
    </citation>
    <scope>NUCLEOTIDE SEQUENCE [LARGE SCALE GENOMIC DNA]</scope>
    <source>
        <strain evidence="5">cv. Nemared</strain>
    </source>
</reference>
<dbReference type="PANTHER" id="PTHR24177:SF434">
    <property type="entry name" value="PGG DOMAIN-CONTAINING PROTEIN"/>
    <property type="match status" value="1"/>
</dbReference>
<keyword evidence="2" id="KW-0472">Membrane</keyword>
<dbReference type="EMBL" id="CM007652">
    <property type="protein sequence ID" value="ONI20448.1"/>
    <property type="molecule type" value="Genomic_DNA"/>
</dbReference>
<organism evidence="4 5">
    <name type="scientific">Prunus persica</name>
    <name type="common">Peach</name>
    <name type="synonym">Amygdalus persica</name>
    <dbReference type="NCBI Taxonomy" id="3760"/>
    <lineage>
        <taxon>Eukaryota</taxon>
        <taxon>Viridiplantae</taxon>
        <taxon>Streptophyta</taxon>
        <taxon>Embryophyta</taxon>
        <taxon>Tracheophyta</taxon>
        <taxon>Spermatophyta</taxon>
        <taxon>Magnoliopsida</taxon>
        <taxon>eudicotyledons</taxon>
        <taxon>Gunneridae</taxon>
        <taxon>Pentapetalae</taxon>
        <taxon>rosids</taxon>
        <taxon>fabids</taxon>
        <taxon>Rosales</taxon>
        <taxon>Rosaceae</taxon>
        <taxon>Amygdaloideae</taxon>
        <taxon>Amygdaleae</taxon>
        <taxon>Prunus</taxon>
    </lineage>
</organism>
<dbReference type="Gene3D" id="1.25.40.20">
    <property type="entry name" value="Ankyrin repeat-containing domain"/>
    <property type="match status" value="2"/>
</dbReference>
<name>A0A251Q9F1_PRUPE</name>
<dbReference type="GO" id="GO:0016020">
    <property type="term" value="C:membrane"/>
    <property type="evidence" value="ECO:0000318"/>
    <property type="project" value="GO_Central"/>
</dbReference>
<feature type="non-terminal residue" evidence="4">
    <location>
        <position position="539"/>
    </location>
</feature>
<feature type="repeat" description="ANK" evidence="1">
    <location>
        <begin position="110"/>
        <end position="142"/>
    </location>
</feature>
<feature type="transmembrane region" description="Helical" evidence="2">
    <location>
        <begin position="466"/>
        <end position="487"/>
    </location>
</feature>
<keyword evidence="1" id="KW-0040">ANK repeat</keyword>